<organism evidence="10 11">
    <name type="scientific">Marasmius crinis-equi</name>
    <dbReference type="NCBI Taxonomy" id="585013"/>
    <lineage>
        <taxon>Eukaryota</taxon>
        <taxon>Fungi</taxon>
        <taxon>Dikarya</taxon>
        <taxon>Basidiomycota</taxon>
        <taxon>Agaricomycotina</taxon>
        <taxon>Agaricomycetes</taxon>
        <taxon>Agaricomycetidae</taxon>
        <taxon>Agaricales</taxon>
        <taxon>Marasmiineae</taxon>
        <taxon>Marasmiaceae</taxon>
        <taxon>Marasmius</taxon>
    </lineage>
</organism>
<dbReference type="InterPro" id="IPR006634">
    <property type="entry name" value="TLC-dom"/>
</dbReference>
<evidence type="ECO:0000259" key="9">
    <source>
        <dbReference type="PROSITE" id="PS50922"/>
    </source>
</evidence>
<dbReference type="EMBL" id="JBAHYK010000141">
    <property type="protein sequence ID" value="KAL0577721.1"/>
    <property type="molecule type" value="Genomic_DNA"/>
</dbReference>
<dbReference type="PANTHER" id="PTHR12560:SF0">
    <property type="entry name" value="LD18904P"/>
    <property type="match status" value="1"/>
</dbReference>
<feature type="transmembrane region" description="Helical" evidence="8">
    <location>
        <begin position="312"/>
        <end position="334"/>
    </location>
</feature>
<dbReference type="PIRSF" id="PIRSF005225">
    <property type="entry name" value="LAG1_LAC1"/>
    <property type="match status" value="1"/>
</dbReference>
<feature type="region of interest" description="Disordered" evidence="7">
    <location>
        <begin position="346"/>
        <end position="368"/>
    </location>
</feature>
<accession>A0ABR3FQN4</accession>
<comment type="similarity">
    <text evidence="2">Belongs to the sphingosine N-acyltransferase family.</text>
</comment>
<feature type="domain" description="TLC" evidence="9">
    <location>
        <begin position="126"/>
        <end position="342"/>
    </location>
</feature>
<evidence type="ECO:0000256" key="8">
    <source>
        <dbReference type="SAM" id="Phobius"/>
    </source>
</evidence>
<evidence type="ECO:0000256" key="7">
    <source>
        <dbReference type="SAM" id="MobiDB-lite"/>
    </source>
</evidence>
<evidence type="ECO:0000256" key="5">
    <source>
        <dbReference type="ARBA" id="ARBA00023136"/>
    </source>
</evidence>
<sequence length="368" mass="42665">MTSFNASEWMHPYLVPFFTLCYPTDPPKNPDSFPNSQYYKTGLKDLCMIVTIIAVMAVLRDVFRLCVFEPFARWKLYRDLRQNRVTKKMNGNGHANGNGHQNGNGHKGHNGHVAGPTKKERRKIERSVLRFAEQGWPVIYYPLQLAFGVYVNRELPTKLFDPTHLWINYPHFPLAAPVKFYYLTQTAFYAHQMLILNAEAPRKDHVQMMTHHVITVFLMGGSYYFNFTRIGCLIMVLMDWCDIFLPLAKMLRYLALPAIYPDATFGFWLVSWIVTRHVLFAIPIYSALFDVPRLLTFQWVPEKGIYLSKYSHTVFCLCLLAIEVMQIIWCTMIVRIAWRVLFSGEAASDDRSEDEDDGSSTATDEKED</sequence>
<comment type="caution">
    <text evidence="10">The sequence shown here is derived from an EMBL/GenBank/DDBJ whole genome shotgun (WGS) entry which is preliminary data.</text>
</comment>
<dbReference type="Proteomes" id="UP001465976">
    <property type="component" value="Unassembled WGS sequence"/>
</dbReference>
<dbReference type="PROSITE" id="PS50922">
    <property type="entry name" value="TLC"/>
    <property type="match status" value="1"/>
</dbReference>
<keyword evidence="11" id="KW-1185">Reference proteome</keyword>
<keyword evidence="5 6" id="KW-0472">Membrane</keyword>
<feature type="region of interest" description="Disordered" evidence="7">
    <location>
        <begin position="87"/>
        <end position="121"/>
    </location>
</feature>
<dbReference type="SMART" id="SM00724">
    <property type="entry name" value="TLC"/>
    <property type="match status" value="1"/>
</dbReference>
<dbReference type="GO" id="GO:0050291">
    <property type="term" value="F:sphingosine N-acyltransferase activity"/>
    <property type="evidence" value="ECO:0007669"/>
    <property type="project" value="UniProtKB-EC"/>
</dbReference>
<feature type="transmembrane region" description="Helical" evidence="8">
    <location>
        <begin position="250"/>
        <end position="271"/>
    </location>
</feature>
<evidence type="ECO:0000313" key="11">
    <source>
        <dbReference type="Proteomes" id="UP001465976"/>
    </source>
</evidence>
<dbReference type="InterPro" id="IPR016439">
    <property type="entry name" value="Lag1/Lac1-like"/>
</dbReference>
<keyword evidence="4 8" id="KW-1133">Transmembrane helix</keyword>
<evidence type="ECO:0000256" key="4">
    <source>
        <dbReference type="ARBA" id="ARBA00022989"/>
    </source>
</evidence>
<proteinExistence type="inferred from homology"/>
<keyword evidence="10" id="KW-0808">Transferase</keyword>
<keyword evidence="3 6" id="KW-0812">Transmembrane</keyword>
<evidence type="ECO:0000256" key="1">
    <source>
        <dbReference type="ARBA" id="ARBA00004141"/>
    </source>
</evidence>
<evidence type="ECO:0000256" key="6">
    <source>
        <dbReference type="PROSITE-ProRule" id="PRU00205"/>
    </source>
</evidence>
<reference evidence="10 11" key="1">
    <citation type="submission" date="2024-02" db="EMBL/GenBank/DDBJ databases">
        <title>A draft genome for the cacao thread blight pathogen Marasmius crinis-equi.</title>
        <authorList>
            <person name="Cohen S.P."/>
            <person name="Baruah I.K."/>
            <person name="Amoako-Attah I."/>
            <person name="Bukari Y."/>
            <person name="Meinhardt L.W."/>
            <person name="Bailey B.A."/>
        </authorList>
    </citation>
    <scope>NUCLEOTIDE SEQUENCE [LARGE SCALE GENOMIC DNA]</scope>
    <source>
        <strain evidence="10 11">GH-76</strain>
    </source>
</reference>
<evidence type="ECO:0000313" key="10">
    <source>
        <dbReference type="EMBL" id="KAL0577721.1"/>
    </source>
</evidence>
<dbReference type="PANTHER" id="PTHR12560">
    <property type="entry name" value="LONGEVITY ASSURANCE FACTOR 1 LAG1"/>
    <property type="match status" value="1"/>
</dbReference>
<evidence type="ECO:0000256" key="3">
    <source>
        <dbReference type="ARBA" id="ARBA00022692"/>
    </source>
</evidence>
<dbReference type="EC" id="2.3.1.24" evidence="10"/>
<comment type="subcellular location">
    <subcellularLocation>
        <location evidence="1">Membrane</location>
        <topology evidence="1">Multi-pass membrane protein</topology>
    </subcellularLocation>
</comment>
<feature type="transmembrane region" description="Helical" evidence="8">
    <location>
        <begin position="48"/>
        <end position="68"/>
    </location>
</feature>
<name>A0ABR3FQN4_9AGAR</name>
<keyword evidence="10" id="KW-0012">Acyltransferase</keyword>
<protein>
    <submittedName>
        <fullName evidence="10">Sphingosine N-acyltransferase lag1</fullName>
        <ecNumber evidence="10">2.3.1.24</ecNumber>
    </submittedName>
</protein>
<gene>
    <name evidence="10" type="primary">lag1</name>
    <name evidence="10" type="ORF">V5O48_004270</name>
</gene>
<evidence type="ECO:0000256" key="2">
    <source>
        <dbReference type="ARBA" id="ARBA00009808"/>
    </source>
</evidence>
<feature type="transmembrane region" description="Helical" evidence="8">
    <location>
        <begin position="213"/>
        <end position="238"/>
    </location>
</feature>
<dbReference type="Pfam" id="PF03798">
    <property type="entry name" value="TRAM_LAG1_CLN8"/>
    <property type="match status" value="1"/>
</dbReference>